<name>A0A9N9CX23_9GLOM</name>
<accession>A0A9N9CX23</accession>
<evidence type="ECO:0000313" key="3">
    <source>
        <dbReference type="EMBL" id="CAG8618293.1"/>
    </source>
</evidence>
<proteinExistence type="predicted"/>
<keyword evidence="2" id="KW-0472">Membrane</keyword>
<organism evidence="3 4">
    <name type="scientific">Acaulospora morrowiae</name>
    <dbReference type="NCBI Taxonomy" id="94023"/>
    <lineage>
        <taxon>Eukaryota</taxon>
        <taxon>Fungi</taxon>
        <taxon>Fungi incertae sedis</taxon>
        <taxon>Mucoromycota</taxon>
        <taxon>Glomeromycotina</taxon>
        <taxon>Glomeromycetes</taxon>
        <taxon>Diversisporales</taxon>
        <taxon>Acaulosporaceae</taxon>
        <taxon>Acaulospora</taxon>
    </lineage>
</organism>
<evidence type="ECO:0000256" key="2">
    <source>
        <dbReference type="SAM" id="Phobius"/>
    </source>
</evidence>
<protein>
    <submittedName>
        <fullName evidence="3">16894_t:CDS:1</fullName>
    </submittedName>
</protein>
<evidence type="ECO:0000313" key="4">
    <source>
        <dbReference type="Proteomes" id="UP000789342"/>
    </source>
</evidence>
<gene>
    <name evidence="3" type="ORF">AMORRO_LOCUS8544</name>
</gene>
<feature type="transmembrane region" description="Helical" evidence="2">
    <location>
        <begin position="219"/>
        <end position="246"/>
    </location>
</feature>
<feature type="transmembrane region" description="Helical" evidence="2">
    <location>
        <begin position="465"/>
        <end position="483"/>
    </location>
</feature>
<dbReference type="OrthoDB" id="2450036at2759"/>
<feature type="transmembrane region" description="Helical" evidence="2">
    <location>
        <begin position="258"/>
        <end position="276"/>
    </location>
</feature>
<dbReference type="AlphaFoldDB" id="A0A9N9CX23"/>
<feature type="compositionally biased region" description="Polar residues" evidence="1">
    <location>
        <begin position="497"/>
        <end position="522"/>
    </location>
</feature>
<feature type="transmembrane region" description="Helical" evidence="2">
    <location>
        <begin position="334"/>
        <end position="358"/>
    </location>
</feature>
<keyword evidence="2" id="KW-0812">Transmembrane</keyword>
<dbReference type="Proteomes" id="UP000789342">
    <property type="component" value="Unassembled WGS sequence"/>
</dbReference>
<reference evidence="3" key="1">
    <citation type="submission" date="2021-06" db="EMBL/GenBank/DDBJ databases">
        <authorList>
            <person name="Kallberg Y."/>
            <person name="Tangrot J."/>
            <person name="Rosling A."/>
        </authorList>
    </citation>
    <scope>NUCLEOTIDE SEQUENCE</scope>
    <source>
        <strain evidence="3">CL551</strain>
    </source>
</reference>
<feature type="transmembrane region" description="Helical" evidence="2">
    <location>
        <begin position="422"/>
        <end position="445"/>
    </location>
</feature>
<sequence length="545" mass="61608">MFGRIDLFERRTFTSQPPITYARVLLVWLMFTQVCSASLYLYTSDNSKIIFSTVDFMWVNSCDYGYVNGSLVIASFLGDKSDPCTLNPVPDNTSILLVPFEDGLNNGCSSYSDVILSNPWLQIPRDIPGLRSFHVIRRSIYAPQCPSTVVIFTSTNNGDPGVRERYMGDSRFLSKARSALVLIRTVDAAKVINLFNETSNAMVTRDNGSWIMLLNSKGLLIWSIVFGILYGCVAVSAFYLTSVGIYKHGLTLTNPRPWLLMGVGLSSAIMLEYDPWAMHYDRLSELQYEIVQMSGYFILCICYAIFLFPWIKATRNISEELDYRTPLVRKLCRVFHLGLFFAVLVKSVALIFCLFGFTPTINIKRDISKIIYIVMESVFTFFAIFTYAIFGIIMVLARKCEHDSIRQNANAQIRRSRTYREIVKSGILTISLILSLLFITVHTIFTIFLPPTIHNFWIVRILDDLSLVFGCLVLLIALQYNAVGKYSHMLYTGSSDENATESTVSPPISRDSSFHNSNNSGAEATDSRGKRNTVEILFGRRSLGF</sequence>
<dbReference type="EMBL" id="CAJVPV010007392">
    <property type="protein sequence ID" value="CAG8618293.1"/>
    <property type="molecule type" value="Genomic_DNA"/>
</dbReference>
<keyword evidence="2" id="KW-1133">Transmembrane helix</keyword>
<feature type="region of interest" description="Disordered" evidence="1">
    <location>
        <begin position="497"/>
        <end position="528"/>
    </location>
</feature>
<keyword evidence="4" id="KW-1185">Reference proteome</keyword>
<feature type="transmembrane region" description="Helical" evidence="2">
    <location>
        <begin position="370"/>
        <end position="397"/>
    </location>
</feature>
<feature type="transmembrane region" description="Helical" evidence="2">
    <location>
        <begin position="21"/>
        <end position="42"/>
    </location>
</feature>
<evidence type="ECO:0000256" key="1">
    <source>
        <dbReference type="SAM" id="MobiDB-lite"/>
    </source>
</evidence>
<feature type="transmembrane region" description="Helical" evidence="2">
    <location>
        <begin position="296"/>
        <end position="313"/>
    </location>
</feature>
<comment type="caution">
    <text evidence="3">The sequence shown here is derived from an EMBL/GenBank/DDBJ whole genome shotgun (WGS) entry which is preliminary data.</text>
</comment>